<organism evidence="1 2">
    <name type="scientific">Dinoroseobacter shibae (strain DSM 16493 / NCIMB 14021 / DFL 12)</name>
    <dbReference type="NCBI Taxonomy" id="398580"/>
    <lineage>
        <taxon>Bacteria</taxon>
        <taxon>Pseudomonadati</taxon>
        <taxon>Pseudomonadota</taxon>
        <taxon>Alphaproteobacteria</taxon>
        <taxon>Rhodobacterales</taxon>
        <taxon>Roseobacteraceae</taxon>
        <taxon>Dinoroseobacter</taxon>
    </lineage>
</organism>
<reference evidence="2" key="1">
    <citation type="journal article" date="2010" name="ISME J.">
        <title>The complete genome sequence of the algal symbiont Dinoroseobacter shibae: a hitchhiker's guide to life in the sea.</title>
        <authorList>
            <person name="Wagner-Dobler I."/>
            <person name="Ballhausen B."/>
            <person name="Berger M."/>
            <person name="Brinkhoff T."/>
            <person name="Buchholz I."/>
            <person name="Bunk B."/>
            <person name="Cypionka H."/>
            <person name="Daniel R."/>
            <person name="Drepper T."/>
            <person name="Gerdts G."/>
            <person name="Hahnke S."/>
            <person name="Han C."/>
            <person name="Jahn D."/>
            <person name="Kalhoefer D."/>
            <person name="Kiss H."/>
            <person name="Klenk H.P."/>
            <person name="Kyrpides N."/>
            <person name="Liebl W."/>
            <person name="Liesegang H."/>
            <person name="Meincke L."/>
            <person name="Pati A."/>
            <person name="Petersen J."/>
            <person name="Piekarski T."/>
            <person name="Pommerenke C."/>
            <person name="Pradella S."/>
            <person name="Pukall R."/>
            <person name="Rabus R."/>
            <person name="Stackebrandt E."/>
            <person name="Thole S."/>
            <person name="Thompson L."/>
            <person name="Tielen P."/>
            <person name="Tomasch J."/>
            <person name="von Jan M."/>
            <person name="Wanphrut N."/>
            <person name="Wichels A."/>
            <person name="Zech H."/>
            <person name="Simon M."/>
        </authorList>
    </citation>
    <scope>NUCLEOTIDE SEQUENCE [LARGE SCALE GENOMIC DNA]</scope>
    <source>
        <strain evidence="2">DSM 16493 / NCIMB 14021 / DFL 12</strain>
    </source>
</reference>
<gene>
    <name evidence="1" type="ordered locus">Dshi_2531</name>
</gene>
<dbReference type="RefSeq" id="WP_012179192.1">
    <property type="nucleotide sequence ID" value="NC_009952.1"/>
</dbReference>
<dbReference type="STRING" id="398580.Dshi_2531"/>
<proteinExistence type="predicted"/>
<dbReference type="EMBL" id="CP000830">
    <property type="protein sequence ID" value="ABV94264.1"/>
    <property type="molecule type" value="Genomic_DNA"/>
</dbReference>
<protein>
    <submittedName>
        <fullName evidence="1">Uncharacterized protein</fullName>
    </submittedName>
</protein>
<evidence type="ECO:0000313" key="2">
    <source>
        <dbReference type="Proteomes" id="UP000006833"/>
    </source>
</evidence>
<evidence type="ECO:0000313" key="1">
    <source>
        <dbReference type="EMBL" id="ABV94264.1"/>
    </source>
</evidence>
<dbReference type="OrthoDB" id="9767994at2"/>
<dbReference type="HOGENOM" id="CLU_2436079_0_0_5"/>
<dbReference type="AlphaFoldDB" id="A8LSR5"/>
<dbReference type="KEGG" id="dsh:Dshi_2531"/>
<accession>A8LSR5</accession>
<sequence length="90" mass="9641">MDSLEYRFSQLQDPRAIAVLGHLEDCLGALPLAASLSRGIAYAQYKNEMNRLAVAVDLRVTDDAAVELINPVVVADTGSVVDRAGLDAQL</sequence>
<name>A8LSR5_DINSH</name>
<dbReference type="Proteomes" id="UP000006833">
    <property type="component" value="Chromosome"/>
</dbReference>
<keyword evidence="2" id="KW-1185">Reference proteome</keyword>